<proteinExistence type="predicted"/>
<reference evidence="2 3" key="1">
    <citation type="journal article" date="2014" name="Agronomy (Basel)">
        <title>A Draft Genome Sequence for Ensete ventricosum, the Drought-Tolerant Tree Against Hunger.</title>
        <authorList>
            <person name="Harrison J."/>
            <person name="Moore K.A."/>
            <person name="Paszkiewicz K."/>
            <person name="Jones T."/>
            <person name="Grant M."/>
            <person name="Ambacheew D."/>
            <person name="Muzemil S."/>
            <person name="Studholme D.J."/>
        </authorList>
    </citation>
    <scope>NUCLEOTIDE SEQUENCE [LARGE SCALE GENOMIC DNA]</scope>
</reference>
<protein>
    <submittedName>
        <fullName evidence="2">Uncharacterized protein</fullName>
    </submittedName>
</protein>
<evidence type="ECO:0000313" key="3">
    <source>
        <dbReference type="Proteomes" id="UP000287651"/>
    </source>
</evidence>
<evidence type="ECO:0000256" key="1">
    <source>
        <dbReference type="SAM" id="MobiDB-lite"/>
    </source>
</evidence>
<evidence type="ECO:0000313" key="2">
    <source>
        <dbReference type="EMBL" id="RRT71751.1"/>
    </source>
</evidence>
<accession>A0A427A6F2</accession>
<dbReference type="EMBL" id="AMZH03003619">
    <property type="protein sequence ID" value="RRT71751.1"/>
    <property type="molecule type" value="Genomic_DNA"/>
</dbReference>
<organism evidence="2 3">
    <name type="scientific">Ensete ventricosum</name>
    <name type="common">Abyssinian banana</name>
    <name type="synonym">Musa ensete</name>
    <dbReference type="NCBI Taxonomy" id="4639"/>
    <lineage>
        <taxon>Eukaryota</taxon>
        <taxon>Viridiplantae</taxon>
        <taxon>Streptophyta</taxon>
        <taxon>Embryophyta</taxon>
        <taxon>Tracheophyta</taxon>
        <taxon>Spermatophyta</taxon>
        <taxon>Magnoliopsida</taxon>
        <taxon>Liliopsida</taxon>
        <taxon>Zingiberales</taxon>
        <taxon>Musaceae</taxon>
        <taxon>Ensete</taxon>
    </lineage>
</organism>
<comment type="caution">
    <text evidence="2">The sequence shown here is derived from an EMBL/GenBank/DDBJ whole genome shotgun (WGS) entry which is preliminary data.</text>
</comment>
<name>A0A427A6F2_ENSVE</name>
<gene>
    <name evidence="2" type="ORF">B296_00027143</name>
</gene>
<feature type="region of interest" description="Disordered" evidence="1">
    <location>
        <begin position="135"/>
        <end position="156"/>
    </location>
</feature>
<dbReference type="AlphaFoldDB" id="A0A427A6F2"/>
<sequence length="156" mass="17276">MRWYFAGPHNSLNQIIFIWTKHQTHVDRRVPERVRGYLDDSGGIPARLTVANHDDLREATAVCGGGHDRGRTRRASEFAPRGVGASRVVRDAVRPLDAKSNYNSLVACDLGENRVRPISEKRGRLEMVSITNLEEASGGHQRNKAFGGCQSPSGRT</sequence>
<dbReference type="Proteomes" id="UP000287651">
    <property type="component" value="Unassembled WGS sequence"/>
</dbReference>